<comment type="caution">
    <text evidence="2">The sequence shown here is derived from an EMBL/GenBank/DDBJ whole genome shotgun (WGS) entry which is preliminary data.</text>
</comment>
<name>A0A2U1MAU9_ARTAN</name>
<dbReference type="OrthoDB" id="1421891at2759"/>
<organism evidence="2 3">
    <name type="scientific">Artemisia annua</name>
    <name type="common">Sweet wormwood</name>
    <dbReference type="NCBI Taxonomy" id="35608"/>
    <lineage>
        <taxon>Eukaryota</taxon>
        <taxon>Viridiplantae</taxon>
        <taxon>Streptophyta</taxon>
        <taxon>Embryophyta</taxon>
        <taxon>Tracheophyta</taxon>
        <taxon>Spermatophyta</taxon>
        <taxon>Magnoliopsida</taxon>
        <taxon>eudicotyledons</taxon>
        <taxon>Gunneridae</taxon>
        <taxon>Pentapetalae</taxon>
        <taxon>asterids</taxon>
        <taxon>campanulids</taxon>
        <taxon>Asterales</taxon>
        <taxon>Asteraceae</taxon>
        <taxon>Asteroideae</taxon>
        <taxon>Anthemideae</taxon>
        <taxon>Artemisiinae</taxon>
        <taxon>Artemisia</taxon>
    </lineage>
</organism>
<dbReference type="EMBL" id="PKPP01005909">
    <property type="protein sequence ID" value="PWA58378.1"/>
    <property type="molecule type" value="Genomic_DNA"/>
</dbReference>
<keyword evidence="1" id="KW-0460">Magnesium</keyword>
<reference evidence="2 3" key="1">
    <citation type="journal article" date="2018" name="Mol. Plant">
        <title>The genome of Artemisia annua provides insight into the evolution of Asteraceae family and artemisinin biosynthesis.</title>
        <authorList>
            <person name="Shen Q."/>
            <person name="Zhang L."/>
            <person name="Liao Z."/>
            <person name="Wang S."/>
            <person name="Yan T."/>
            <person name="Shi P."/>
            <person name="Liu M."/>
            <person name="Fu X."/>
            <person name="Pan Q."/>
            <person name="Wang Y."/>
            <person name="Lv Z."/>
            <person name="Lu X."/>
            <person name="Zhang F."/>
            <person name="Jiang W."/>
            <person name="Ma Y."/>
            <person name="Chen M."/>
            <person name="Hao X."/>
            <person name="Li L."/>
            <person name="Tang Y."/>
            <person name="Lv G."/>
            <person name="Zhou Y."/>
            <person name="Sun X."/>
            <person name="Brodelius P.E."/>
            <person name="Rose J.K.C."/>
            <person name="Tang K."/>
        </authorList>
    </citation>
    <scope>NUCLEOTIDE SEQUENCE [LARGE SCALE GENOMIC DNA]</scope>
    <source>
        <strain evidence="3">cv. Huhao1</strain>
        <tissue evidence="2">Leaf</tissue>
    </source>
</reference>
<evidence type="ECO:0000313" key="2">
    <source>
        <dbReference type="EMBL" id="PWA58378.1"/>
    </source>
</evidence>
<sequence>MRYVPIKLSVPFLNDCFHSKHSLLQKKYVTHVLCSFQLYRGEIPIAAPSFVGDYGHQVLQVVRARCNHQESDIHDRMDVLCSDKTATLTLNRLTIDKTLIEARAGIAEVHFLLFNPLDKQTATTYIDQSGNCHRVSKGAPEQIRLIVHIDNPWQWTPTNPARQSYIPGGSSSGSAVVLQHSFLILQ</sequence>
<dbReference type="InterPro" id="IPR023214">
    <property type="entry name" value="HAD_sf"/>
</dbReference>
<evidence type="ECO:0000256" key="1">
    <source>
        <dbReference type="ARBA" id="ARBA00022842"/>
    </source>
</evidence>
<dbReference type="SUPFAM" id="SSF75304">
    <property type="entry name" value="Amidase signature (AS) enzymes"/>
    <property type="match status" value="1"/>
</dbReference>
<dbReference type="STRING" id="35608.A0A2U1MAU9"/>
<gene>
    <name evidence="2" type="ORF">CTI12_AA397640</name>
</gene>
<dbReference type="InterPro" id="IPR036928">
    <property type="entry name" value="AS_sf"/>
</dbReference>
<evidence type="ECO:0000313" key="3">
    <source>
        <dbReference type="Proteomes" id="UP000245207"/>
    </source>
</evidence>
<dbReference type="PANTHER" id="PTHR42861">
    <property type="entry name" value="CALCIUM-TRANSPORTING ATPASE"/>
    <property type="match status" value="1"/>
</dbReference>
<proteinExistence type="predicted"/>
<dbReference type="Gene3D" id="3.40.50.1000">
    <property type="entry name" value="HAD superfamily/HAD-like"/>
    <property type="match status" value="1"/>
</dbReference>
<dbReference type="InterPro" id="IPR023299">
    <property type="entry name" value="ATPase_P-typ_cyto_dom_N"/>
</dbReference>
<keyword evidence="3" id="KW-1185">Reference proteome</keyword>
<dbReference type="GO" id="GO:0000166">
    <property type="term" value="F:nucleotide binding"/>
    <property type="evidence" value="ECO:0007669"/>
    <property type="project" value="InterPro"/>
</dbReference>
<accession>A0A2U1MAU9</accession>
<dbReference type="Proteomes" id="UP000245207">
    <property type="component" value="Unassembled WGS sequence"/>
</dbReference>
<protein>
    <submittedName>
        <fullName evidence="2">H(+)-ATPase 8</fullName>
    </submittedName>
</protein>
<dbReference type="AlphaFoldDB" id="A0A2U1MAU9"/>
<dbReference type="Gene3D" id="3.40.1110.10">
    <property type="entry name" value="Calcium-transporting ATPase, cytoplasmic domain N"/>
    <property type="match status" value="2"/>
</dbReference>